<dbReference type="PROSITE" id="PS51767">
    <property type="entry name" value="PEPTIDASE_A1"/>
    <property type="match status" value="1"/>
</dbReference>
<dbReference type="STRING" id="5288.A0A5C5G6P8"/>
<keyword evidence="12" id="KW-1185">Reference proteome</keyword>
<feature type="region of interest" description="Disordered" evidence="8">
    <location>
        <begin position="275"/>
        <end position="355"/>
    </location>
</feature>
<evidence type="ECO:0000256" key="8">
    <source>
        <dbReference type="SAM" id="MobiDB-lite"/>
    </source>
</evidence>
<evidence type="ECO:0000313" key="11">
    <source>
        <dbReference type="EMBL" id="TNY24239.1"/>
    </source>
</evidence>
<keyword evidence="9" id="KW-0812">Transmembrane</keyword>
<proteinExistence type="inferred from homology"/>
<dbReference type="PROSITE" id="PS00141">
    <property type="entry name" value="ASP_PROTEASE"/>
    <property type="match status" value="1"/>
</dbReference>
<protein>
    <submittedName>
        <fullName evidence="11">Aspartic peptidase domain-containing protein</fullName>
    </submittedName>
</protein>
<dbReference type="InterPro" id="IPR021109">
    <property type="entry name" value="Peptidase_aspartic_dom_sf"/>
</dbReference>
<evidence type="ECO:0000256" key="1">
    <source>
        <dbReference type="ARBA" id="ARBA00007447"/>
    </source>
</evidence>
<dbReference type="PANTHER" id="PTHR47966:SF57">
    <property type="entry name" value="PEPTIDASE A1 DOMAIN-CONTAINING PROTEIN"/>
    <property type="match status" value="1"/>
</dbReference>
<evidence type="ECO:0000313" key="12">
    <source>
        <dbReference type="Proteomes" id="UP000311382"/>
    </source>
</evidence>
<keyword evidence="6" id="KW-1015">Disulfide bond</keyword>
<comment type="similarity">
    <text evidence="1 7">Belongs to the peptidase A1 family.</text>
</comment>
<evidence type="ECO:0000256" key="7">
    <source>
        <dbReference type="RuleBase" id="RU000454"/>
    </source>
</evidence>
<dbReference type="Pfam" id="PF00026">
    <property type="entry name" value="Asp"/>
    <property type="match status" value="1"/>
</dbReference>
<feature type="active site" evidence="5">
    <location>
        <position position="646"/>
    </location>
</feature>
<feature type="region of interest" description="Disordered" evidence="8">
    <location>
        <begin position="410"/>
        <end position="437"/>
    </location>
</feature>
<dbReference type="FunFam" id="2.40.70.10:FF:000115">
    <property type="entry name" value="Lysosomal aspartic protease"/>
    <property type="match status" value="1"/>
</dbReference>
<evidence type="ECO:0000256" key="5">
    <source>
        <dbReference type="PIRSR" id="PIRSR601461-1"/>
    </source>
</evidence>
<dbReference type="Gene3D" id="2.40.70.10">
    <property type="entry name" value="Acid Proteases"/>
    <property type="match status" value="2"/>
</dbReference>
<feature type="region of interest" description="Disordered" evidence="8">
    <location>
        <begin position="222"/>
        <end position="250"/>
    </location>
</feature>
<dbReference type="CDD" id="cd05471">
    <property type="entry name" value="pepsin_like"/>
    <property type="match status" value="1"/>
</dbReference>
<dbReference type="GO" id="GO:0006508">
    <property type="term" value="P:proteolysis"/>
    <property type="evidence" value="ECO:0007669"/>
    <property type="project" value="UniProtKB-KW"/>
</dbReference>
<keyword evidence="2 7" id="KW-0645">Protease</keyword>
<feature type="active site" evidence="5">
    <location>
        <position position="466"/>
    </location>
</feature>
<dbReference type="GO" id="GO:0004190">
    <property type="term" value="F:aspartic-type endopeptidase activity"/>
    <property type="evidence" value="ECO:0007669"/>
    <property type="project" value="UniProtKB-KW"/>
</dbReference>
<dbReference type="PRINTS" id="PR00792">
    <property type="entry name" value="PEPSIN"/>
</dbReference>
<dbReference type="AlphaFoldDB" id="A0A5C5G6P8"/>
<reference evidence="11 12" key="1">
    <citation type="submission" date="2019-03" db="EMBL/GenBank/DDBJ databases">
        <title>Rhodosporidium diobovatum UCD-FST 08-225 genome sequencing, assembly, and annotation.</title>
        <authorList>
            <person name="Fakankun I.U."/>
            <person name="Fristensky B."/>
            <person name="Levin D.B."/>
        </authorList>
    </citation>
    <scope>NUCLEOTIDE SEQUENCE [LARGE SCALE GENOMIC DNA]</scope>
    <source>
        <strain evidence="11 12">UCD-FST 08-225</strain>
    </source>
</reference>
<dbReference type="PANTHER" id="PTHR47966">
    <property type="entry name" value="BETA-SITE APP-CLEAVING ENZYME, ISOFORM A-RELATED"/>
    <property type="match status" value="1"/>
</dbReference>
<feature type="domain" description="Peptidase A1" evidence="10">
    <location>
        <begin position="448"/>
        <end position="773"/>
    </location>
</feature>
<dbReference type="SUPFAM" id="SSF50630">
    <property type="entry name" value="Acid proteases"/>
    <property type="match status" value="1"/>
</dbReference>
<feature type="transmembrane region" description="Helical" evidence="9">
    <location>
        <begin position="177"/>
        <end position="201"/>
    </location>
</feature>
<evidence type="ECO:0000259" key="10">
    <source>
        <dbReference type="PROSITE" id="PS51767"/>
    </source>
</evidence>
<dbReference type="EMBL" id="SOZI01000004">
    <property type="protein sequence ID" value="TNY24239.1"/>
    <property type="molecule type" value="Genomic_DNA"/>
</dbReference>
<dbReference type="InterPro" id="IPR001461">
    <property type="entry name" value="Aspartic_peptidase_A1"/>
</dbReference>
<dbReference type="InterPro" id="IPR034164">
    <property type="entry name" value="Pepsin-like_dom"/>
</dbReference>
<feature type="transmembrane region" description="Helical" evidence="9">
    <location>
        <begin position="94"/>
        <end position="125"/>
    </location>
</feature>
<dbReference type="OrthoDB" id="15189at2759"/>
<sequence length="776" mass="82952">MQPVVPRPVEDAPDSELGGMIPTPCLPCQLACGWICTVKGWVVLESVFLAGAYFAAAYVLREIIFPPLKSLFENIVIYQFLKGPLGTWIADVKVLFYGCMLYVAIGAAGLVGAILQIQILLWAYAAYLLVSLGLNAKKLWDVLQSILDVLDDLKKACGIVSAPFGGDCDKFFDELDYFMYGGAGFIFLCQSLTLICVLVLIRRNYKKTHSLLWTFCGHTCGGSRRSSSNDLEKAIPLGRRRRGATGTPLLDEAPDEKAALREHVAALPRASFELARASPRKERRHRAGTTAQRTAFNSLGKARCTKGRRQREPTPVLDAGSSGSSSGVETYHAGTGTGTSELSDAAGRSATAWGSAAPVEGTLAIPLAKRNTDNERNLLTKRDGTVNWAAFDSHLNRVRGKYEATAKTYEKQHGHRPLQHKPQRFAPADAEPDLRKRRDDTVKLDKLWAGYLSIGNPAKQFLIDFDTGSSDLWVPSASCTSAPCAPHQKYSPASSSTSRLVSGQKLSISYGDGSTTSGDVYTDTVLIGGLTATGQKLGSATTLSQSWADDPEDGLMGMAYQSLSSLRSPPVFQTLVSQGKVASPSFSFKLSSSGAELFLGGMNSALYTGATTWAPVLQQAYWTVAGQVLVNGAQVTSVGTISSVIDTGTTLVVAPTADAAAFWAAVPGSAPYAGGNGYYTFPCSSTAVVSFRFGGSTVAWPMSAASFNLGRVSSTSTRCVGSIVGQDLGIDGWIVGDASVSFLALTPPSPLRLDFLKNVYTTFDLQNNRVGFTKLR</sequence>
<evidence type="ECO:0000256" key="4">
    <source>
        <dbReference type="ARBA" id="ARBA00022801"/>
    </source>
</evidence>
<feature type="compositionally biased region" description="Basic residues" evidence="8">
    <location>
        <begin position="413"/>
        <end position="423"/>
    </location>
</feature>
<gene>
    <name evidence="11" type="ORF">DMC30DRAFT_413472</name>
</gene>
<name>A0A5C5G6P8_9BASI</name>
<keyword evidence="4 7" id="KW-0378">Hydrolase</keyword>
<evidence type="ECO:0000256" key="3">
    <source>
        <dbReference type="ARBA" id="ARBA00022750"/>
    </source>
</evidence>
<feature type="transmembrane region" description="Helical" evidence="9">
    <location>
        <begin position="40"/>
        <end position="60"/>
    </location>
</feature>
<evidence type="ECO:0000256" key="2">
    <source>
        <dbReference type="ARBA" id="ARBA00022670"/>
    </source>
</evidence>
<evidence type="ECO:0000256" key="6">
    <source>
        <dbReference type="PIRSR" id="PIRSR601461-2"/>
    </source>
</evidence>
<dbReference type="InterPro" id="IPR033121">
    <property type="entry name" value="PEPTIDASE_A1"/>
</dbReference>
<accession>A0A5C5G6P8</accession>
<keyword evidence="3 7" id="KW-0064">Aspartyl protease</keyword>
<dbReference type="InterPro" id="IPR001969">
    <property type="entry name" value="Aspartic_peptidase_AS"/>
</dbReference>
<dbReference type="Proteomes" id="UP000311382">
    <property type="component" value="Unassembled WGS sequence"/>
</dbReference>
<keyword evidence="9" id="KW-1133">Transmembrane helix</keyword>
<keyword evidence="9" id="KW-0472">Membrane</keyword>
<evidence type="ECO:0000256" key="9">
    <source>
        <dbReference type="SAM" id="Phobius"/>
    </source>
</evidence>
<comment type="caution">
    <text evidence="11">The sequence shown here is derived from an EMBL/GenBank/DDBJ whole genome shotgun (WGS) entry which is preliminary data.</text>
</comment>
<feature type="disulfide bond" evidence="6">
    <location>
        <begin position="479"/>
        <end position="484"/>
    </location>
</feature>
<organism evidence="11 12">
    <name type="scientific">Rhodotorula diobovata</name>
    <dbReference type="NCBI Taxonomy" id="5288"/>
    <lineage>
        <taxon>Eukaryota</taxon>
        <taxon>Fungi</taxon>
        <taxon>Dikarya</taxon>
        <taxon>Basidiomycota</taxon>
        <taxon>Pucciniomycotina</taxon>
        <taxon>Microbotryomycetes</taxon>
        <taxon>Sporidiobolales</taxon>
        <taxon>Sporidiobolaceae</taxon>
        <taxon>Rhodotorula</taxon>
    </lineage>
</organism>